<evidence type="ECO:0000313" key="1">
    <source>
        <dbReference type="Proteomes" id="UP000887565"/>
    </source>
</evidence>
<proteinExistence type="predicted"/>
<keyword evidence="1" id="KW-1185">Reference proteome</keyword>
<reference evidence="2" key="1">
    <citation type="submission" date="2022-11" db="UniProtKB">
        <authorList>
            <consortium name="WormBaseParasite"/>
        </authorList>
    </citation>
    <scope>IDENTIFICATION</scope>
</reference>
<dbReference type="Proteomes" id="UP000887565">
    <property type="component" value="Unplaced"/>
</dbReference>
<dbReference type="AlphaFoldDB" id="A0A915JGC9"/>
<sequence length="91" mass="10421">MDIFYLWVIKISLKVDENCADADLDEQCALKGRLVSLMILCTESKTNDIEAEIRQLRTPLDDKFDIVEKIGTGGLANMWQIFRAFDRQSGH</sequence>
<accession>A0A915JGC9</accession>
<dbReference type="WBParaSite" id="nRc.2.0.1.t25364-RA">
    <property type="protein sequence ID" value="nRc.2.0.1.t25364-RA"/>
    <property type="gene ID" value="nRc.2.0.1.g25364"/>
</dbReference>
<protein>
    <submittedName>
        <fullName evidence="2">Uncharacterized protein</fullName>
    </submittedName>
</protein>
<evidence type="ECO:0000313" key="2">
    <source>
        <dbReference type="WBParaSite" id="nRc.2.0.1.t25364-RA"/>
    </source>
</evidence>
<name>A0A915JGC9_ROMCU</name>
<organism evidence="1 2">
    <name type="scientific">Romanomermis culicivorax</name>
    <name type="common">Nematode worm</name>
    <dbReference type="NCBI Taxonomy" id="13658"/>
    <lineage>
        <taxon>Eukaryota</taxon>
        <taxon>Metazoa</taxon>
        <taxon>Ecdysozoa</taxon>
        <taxon>Nematoda</taxon>
        <taxon>Enoplea</taxon>
        <taxon>Dorylaimia</taxon>
        <taxon>Mermithida</taxon>
        <taxon>Mermithoidea</taxon>
        <taxon>Mermithidae</taxon>
        <taxon>Romanomermis</taxon>
    </lineage>
</organism>